<accession>A0A5D3WNY9</accession>
<name>A0A5D3WNY9_9BACT</name>
<proteinExistence type="predicted"/>
<dbReference type="SUPFAM" id="SSF53448">
    <property type="entry name" value="Nucleotide-diphospho-sugar transferases"/>
    <property type="match status" value="1"/>
</dbReference>
<dbReference type="InterPro" id="IPR029044">
    <property type="entry name" value="Nucleotide-diphossugar_trans"/>
</dbReference>
<keyword evidence="2" id="KW-1185">Reference proteome</keyword>
<gene>
    <name evidence="1" type="ORF">EDC39_101214</name>
</gene>
<dbReference type="Proteomes" id="UP000324159">
    <property type="component" value="Unassembled WGS sequence"/>
</dbReference>
<evidence type="ECO:0008006" key="3">
    <source>
        <dbReference type="Google" id="ProtNLM"/>
    </source>
</evidence>
<dbReference type="RefSeq" id="WP_148894243.1">
    <property type="nucleotide sequence ID" value="NZ_VNIB01000001.1"/>
</dbReference>
<organism evidence="1 2">
    <name type="scientific">Geothermobacter ehrlichii</name>
    <dbReference type="NCBI Taxonomy" id="213224"/>
    <lineage>
        <taxon>Bacteria</taxon>
        <taxon>Pseudomonadati</taxon>
        <taxon>Thermodesulfobacteriota</taxon>
        <taxon>Desulfuromonadia</taxon>
        <taxon>Desulfuromonadales</taxon>
        <taxon>Geothermobacteraceae</taxon>
        <taxon>Geothermobacter</taxon>
    </lineage>
</organism>
<reference evidence="1 2" key="1">
    <citation type="submission" date="2019-07" db="EMBL/GenBank/DDBJ databases">
        <title>Genomic Encyclopedia of Type Strains, Phase IV (KMG-IV): sequencing the most valuable type-strain genomes for metagenomic binning, comparative biology and taxonomic classification.</title>
        <authorList>
            <person name="Goeker M."/>
        </authorList>
    </citation>
    <scope>NUCLEOTIDE SEQUENCE [LARGE SCALE GENOMIC DNA]</scope>
    <source>
        <strain evidence="1 2">SS015</strain>
    </source>
</reference>
<sequence length="266" mass="30591">MPEKSPVHIISILWGDAYGEEDVNILYAMIRRNTSFPVAFHLFSDEPLPGLNPEIIRHPEPAMDIAPEHNRYAYRKEAGLCADDLGGLQGQRVFFFDLDVLIMDNLDELFAYPQGDGFYIINDWNTKGDHVGQATCYSFVVGTLGYVRTTFEADPEPIIRQYGTASQEYLSAMVIRKYGKLNFWPEAWFRSFKFHCLPWAVLRHFVTPSRPPAGTKVLAFHGHPDIRDAMAGRWSSPDSPKAARGWKRIYKACRPTPWIRDYWRES</sequence>
<evidence type="ECO:0000313" key="1">
    <source>
        <dbReference type="EMBL" id="TYP00054.1"/>
    </source>
</evidence>
<dbReference type="EMBL" id="VNIB01000001">
    <property type="protein sequence ID" value="TYP00054.1"/>
    <property type="molecule type" value="Genomic_DNA"/>
</dbReference>
<comment type="caution">
    <text evidence="1">The sequence shown here is derived from an EMBL/GenBank/DDBJ whole genome shotgun (WGS) entry which is preliminary data.</text>
</comment>
<protein>
    <recommendedName>
        <fullName evidence="3">Glycosyl transferase family 8</fullName>
    </recommendedName>
</protein>
<dbReference type="AlphaFoldDB" id="A0A5D3WNY9"/>
<dbReference type="OrthoDB" id="564871at2"/>
<evidence type="ECO:0000313" key="2">
    <source>
        <dbReference type="Proteomes" id="UP000324159"/>
    </source>
</evidence>